<feature type="region of interest" description="Disordered" evidence="1">
    <location>
        <begin position="1"/>
        <end position="24"/>
    </location>
</feature>
<dbReference type="PANTHER" id="PTHR47026:SF2">
    <property type="entry name" value="FLAGELLAR ASSOCIATED PROTEIN"/>
    <property type="match status" value="1"/>
</dbReference>
<feature type="compositionally biased region" description="Polar residues" evidence="1">
    <location>
        <begin position="48"/>
        <end position="66"/>
    </location>
</feature>
<evidence type="ECO:0000313" key="3">
    <source>
        <dbReference type="Proteomes" id="UP001633002"/>
    </source>
</evidence>
<reference evidence="2 3" key="1">
    <citation type="submission" date="2024-09" db="EMBL/GenBank/DDBJ databases">
        <title>Chromosome-scale assembly of Riccia sorocarpa.</title>
        <authorList>
            <person name="Paukszto L."/>
        </authorList>
    </citation>
    <scope>NUCLEOTIDE SEQUENCE [LARGE SCALE GENOMIC DNA]</scope>
    <source>
        <strain evidence="2">LP-2024</strain>
        <tissue evidence="2">Aerial parts of the thallus</tissue>
    </source>
</reference>
<dbReference type="AlphaFoldDB" id="A0ABD3HYI3"/>
<keyword evidence="3" id="KW-1185">Reference proteome</keyword>
<dbReference type="Proteomes" id="UP001633002">
    <property type="component" value="Unassembled WGS sequence"/>
</dbReference>
<proteinExistence type="predicted"/>
<organism evidence="2 3">
    <name type="scientific">Riccia sorocarpa</name>
    <dbReference type="NCBI Taxonomy" id="122646"/>
    <lineage>
        <taxon>Eukaryota</taxon>
        <taxon>Viridiplantae</taxon>
        <taxon>Streptophyta</taxon>
        <taxon>Embryophyta</taxon>
        <taxon>Marchantiophyta</taxon>
        <taxon>Marchantiopsida</taxon>
        <taxon>Marchantiidae</taxon>
        <taxon>Marchantiales</taxon>
        <taxon>Ricciaceae</taxon>
        <taxon>Riccia</taxon>
    </lineage>
</organism>
<name>A0ABD3HYI3_9MARC</name>
<comment type="caution">
    <text evidence="2">The sequence shown here is derived from an EMBL/GenBank/DDBJ whole genome shotgun (WGS) entry which is preliminary data.</text>
</comment>
<accession>A0ABD3HYI3</accession>
<evidence type="ECO:0000256" key="1">
    <source>
        <dbReference type="SAM" id="MobiDB-lite"/>
    </source>
</evidence>
<feature type="region of interest" description="Disordered" evidence="1">
    <location>
        <begin position="40"/>
        <end position="66"/>
    </location>
</feature>
<protein>
    <submittedName>
        <fullName evidence="2">Uncharacterized protein</fullName>
    </submittedName>
</protein>
<gene>
    <name evidence="2" type="ORF">R1sor_008816</name>
</gene>
<evidence type="ECO:0000313" key="2">
    <source>
        <dbReference type="EMBL" id="KAL3695165.1"/>
    </source>
</evidence>
<feature type="compositionally biased region" description="Polar residues" evidence="1">
    <location>
        <begin position="170"/>
        <end position="182"/>
    </location>
</feature>
<feature type="region of interest" description="Disordered" evidence="1">
    <location>
        <begin position="155"/>
        <end position="182"/>
    </location>
</feature>
<dbReference type="EMBL" id="JBJQOH010000003">
    <property type="protein sequence ID" value="KAL3695165.1"/>
    <property type="molecule type" value="Genomic_DNA"/>
</dbReference>
<dbReference type="PANTHER" id="PTHR47026">
    <property type="entry name" value="PIGMENTOSA GTPASE REGULATOR-LIKE PROTEIN, PUTATIVE-RELATED"/>
    <property type="match status" value="1"/>
</dbReference>
<sequence>MAEREEGKSSESHSKHEVTDVKDISDDMLGINDDFVKEMLNEGKETHLQTQSDATSVLNDDQPDMSTYDLSSGVDIDSDSVYNDTNSSKQWRGGVQGHNAPVTSTQFDNISSLKMTYYAFKDANVQKNGVPMSMLAAHIERKESRYPSFLGSRGSVSMGGGSSPGAWRTLQRSPSRKASSIDTYPSLAPQVLEVIRSLEEHQKKCENEGNYMAAQSAVQRLHGIKLLEDNKRKAAMIQRHLKERDEVEEAYKVEIDERNRLWDEKLHLFHKGVVEHAAKLKRQQIGILQAFRAKMAAKVPNKPQWSKELLKHRKVQVGYIMRAS</sequence>